<gene>
    <name evidence="1" type="ORF">RDB_LOCUS159818</name>
</gene>
<protein>
    <recommendedName>
        <fullName evidence="3">BTB domain-containing protein</fullName>
    </recommendedName>
</protein>
<comment type="caution">
    <text evidence="1">The sequence shown here is derived from an EMBL/GenBank/DDBJ whole genome shotgun (WGS) entry which is preliminary data.</text>
</comment>
<organism evidence="1 2">
    <name type="scientific">Rhizoctonia solani</name>
    <dbReference type="NCBI Taxonomy" id="456999"/>
    <lineage>
        <taxon>Eukaryota</taxon>
        <taxon>Fungi</taxon>
        <taxon>Dikarya</taxon>
        <taxon>Basidiomycota</taxon>
        <taxon>Agaricomycotina</taxon>
        <taxon>Agaricomycetes</taxon>
        <taxon>Cantharellales</taxon>
        <taxon>Ceratobasidiaceae</taxon>
        <taxon>Rhizoctonia</taxon>
    </lineage>
</organism>
<evidence type="ECO:0000313" key="2">
    <source>
        <dbReference type="Proteomes" id="UP000663831"/>
    </source>
</evidence>
<dbReference type="Proteomes" id="UP000663831">
    <property type="component" value="Unassembled WGS sequence"/>
</dbReference>
<sequence>MNPEASRPLFFGTESAVPLGNNNRSDADIAVAEDQQPAPVHSEFAFSDGNIELQTNDQTFWVHEYHLNKFAAFAALIQAAKSSAAANSVLRIIVACDKKTKGEDVYNTLKVIYASHIDGIPDFDSSTLTSALRIASTFDYPALRKFAITKLEGMSLPAIERIQLSDELSLPTWEAPAFTELCSRKEPISQSEAEILGMTRFVEIARIRETERTRLAVQFAGGIYGELLQAAELVSSLQEGGADGSDTTQDAFGQSTLSPNILQVAQRSPRVLVAQLMCLATAIMNPESSRPSAFDIESTVSLSNNKRSDTDITVAENQQPAPVHTEFAFSDGNVELQTTDQTFWVHEYHLNKFAAFAALVQAAKGSAAADPGRRILVTCDKKTKGEDIHNTLKVIYASHIDGIPDFDSSTLTSTLRIASFYDYPALRKFAVSKLEGMNLPTIERIQLSDELSLPTWETPAFTELCSRKEPISQSEAEILGMTRFVEIARIREVERTRLAVQFAGRIYGELLQAAELVSSLQEGGVDGSGTTQDAFGQSILFPVTY</sequence>
<evidence type="ECO:0008006" key="3">
    <source>
        <dbReference type="Google" id="ProtNLM"/>
    </source>
</evidence>
<name>A0A8H3DIN4_9AGAM</name>
<dbReference type="EMBL" id="CAJMWV010007933">
    <property type="protein sequence ID" value="CAE6532650.1"/>
    <property type="molecule type" value="Genomic_DNA"/>
</dbReference>
<reference evidence="1" key="1">
    <citation type="submission" date="2021-01" db="EMBL/GenBank/DDBJ databases">
        <authorList>
            <person name="Kaushik A."/>
        </authorList>
    </citation>
    <scope>NUCLEOTIDE SEQUENCE</scope>
    <source>
        <strain evidence="1">AG3-1AP</strain>
    </source>
</reference>
<proteinExistence type="predicted"/>
<evidence type="ECO:0000313" key="1">
    <source>
        <dbReference type="EMBL" id="CAE6532650.1"/>
    </source>
</evidence>
<accession>A0A8H3DIN4</accession>
<dbReference type="AlphaFoldDB" id="A0A8H3DIN4"/>